<dbReference type="AlphaFoldDB" id="A0A1F7L280"/>
<name>A0A1F7L280_9BACT</name>
<keyword evidence="2" id="KW-1133">Transmembrane helix</keyword>
<feature type="compositionally biased region" description="Low complexity" evidence="1">
    <location>
        <begin position="599"/>
        <end position="614"/>
    </location>
</feature>
<gene>
    <name evidence="3" type="ORF">A3K52_05630</name>
</gene>
<comment type="caution">
    <text evidence="3">The sequence shown here is derived from an EMBL/GenBank/DDBJ whole genome shotgun (WGS) entry which is preliminary data.</text>
</comment>
<organism evidence="3 4">
    <name type="scientific">Candidatus Roizmanbacteria bacterium RIFOXYD1_FULL_38_12</name>
    <dbReference type="NCBI Taxonomy" id="1802093"/>
    <lineage>
        <taxon>Bacteria</taxon>
        <taxon>Candidatus Roizmaniibacteriota</taxon>
    </lineage>
</organism>
<reference evidence="3 4" key="1">
    <citation type="journal article" date="2016" name="Nat. Commun.">
        <title>Thousands of microbial genomes shed light on interconnected biogeochemical processes in an aquifer system.</title>
        <authorList>
            <person name="Anantharaman K."/>
            <person name="Brown C.T."/>
            <person name="Hug L.A."/>
            <person name="Sharon I."/>
            <person name="Castelle C.J."/>
            <person name="Probst A.J."/>
            <person name="Thomas B.C."/>
            <person name="Singh A."/>
            <person name="Wilkins M.J."/>
            <person name="Karaoz U."/>
            <person name="Brodie E.L."/>
            <person name="Williams K.H."/>
            <person name="Hubbard S.S."/>
            <person name="Banfield J.F."/>
        </authorList>
    </citation>
    <scope>NUCLEOTIDE SEQUENCE [LARGE SCALE GENOMIC DNA]</scope>
</reference>
<evidence type="ECO:0000256" key="2">
    <source>
        <dbReference type="SAM" id="Phobius"/>
    </source>
</evidence>
<proteinExistence type="predicted"/>
<accession>A0A1F7L280</accession>
<sequence>MKNKTILFIASIFYILVLSLNIPPVKAETIQGIDMKCLTGIYCDSDGADCQGPGVKYHREKISLKTGDTVPDGKETYIILCLSDLKPAPDGTRTMCTTGNSAKDIAFFNQDNLSDIKNRVNGYDFEKIEDLDPDPPTRYGNTKIRHGLWTEDGSTRKCSESDCSGEPIIASGGTIGVWQWEDFIPTNSGQDAEGNEKTPTHMWYRAYETDPQPTQIPGAGPGIDASQKLGGLDFEKLVLAPDSADCVSISWDPEGRIFDAQTLEPIKGARVELHVKQKDGLYRFMTRDDFVNLNFINPQITSADGAFTYLVPDGDYKLIMYPPNGYSFPTETSYVNPAYLQAYWNLYPSQTGVEIIQRGKIQHRDIPLFSATRKEIRDPILMGTTTRSNGIDGSLIVEGTVSHPLTKVIAHSYKVGKDNPNSKISYRPVGSVQADKIGKFKLIINQNDFAQDEFFGELELSKYNYQTKSFSIVNAKKQSFEPLPTYLEGYAYDESGKIIPNAKIEIHVGFSKQPYTWTTADDKGYFKIEKQYLPNIPYEIQYKSSNGSVVTSTTSKFITQNQSFITSNKISLYGEAPSSNRTKKQSETAGKDLTSLNLQKSGSGNNMSSQSQKNIASFNPSKSNANPLILIFILLIILLSGVAMGILLYMKNKQSYTSKW</sequence>
<feature type="region of interest" description="Disordered" evidence="1">
    <location>
        <begin position="576"/>
        <end position="615"/>
    </location>
</feature>
<protein>
    <submittedName>
        <fullName evidence="3">Uncharacterized protein</fullName>
    </submittedName>
</protein>
<evidence type="ECO:0000313" key="4">
    <source>
        <dbReference type="Proteomes" id="UP000177050"/>
    </source>
</evidence>
<dbReference type="EMBL" id="MGBR01000001">
    <property type="protein sequence ID" value="OGK74217.1"/>
    <property type="molecule type" value="Genomic_DNA"/>
</dbReference>
<dbReference type="Proteomes" id="UP000177050">
    <property type="component" value="Unassembled WGS sequence"/>
</dbReference>
<evidence type="ECO:0000313" key="3">
    <source>
        <dbReference type="EMBL" id="OGK74217.1"/>
    </source>
</evidence>
<keyword evidence="2" id="KW-0812">Transmembrane</keyword>
<feature type="transmembrane region" description="Helical" evidence="2">
    <location>
        <begin position="628"/>
        <end position="650"/>
    </location>
</feature>
<evidence type="ECO:0000256" key="1">
    <source>
        <dbReference type="SAM" id="MobiDB-lite"/>
    </source>
</evidence>
<keyword evidence="2" id="KW-0472">Membrane</keyword>